<dbReference type="Gramene" id="OB08G13310.1">
    <property type="protein sequence ID" value="OB08G13310.1"/>
    <property type="gene ID" value="OB08G13310"/>
</dbReference>
<evidence type="ECO:0008006" key="3">
    <source>
        <dbReference type="Google" id="ProtNLM"/>
    </source>
</evidence>
<dbReference type="PANTHER" id="PTHR36141">
    <property type="entry name" value="OS08G0148500 PROTEIN"/>
    <property type="match status" value="1"/>
</dbReference>
<reference evidence="1" key="1">
    <citation type="journal article" date="2013" name="Nat. Commun.">
        <title>Whole-genome sequencing of Oryza brachyantha reveals mechanisms underlying Oryza genome evolution.</title>
        <authorList>
            <person name="Chen J."/>
            <person name="Huang Q."/>
            <person name="Gao D."/>
            <person name="Wang J."/>
            <person name="Lang Y."/>
            <person name="Liu T."/>
            <person name="Li B."/>
            <person name="Bai Z."/>
            <person name="Luis Goicoechea J."/>
            <person name="Liang C."/>
            <person name="Chen C."/>
            <person name="Zhang W."/>
            <person name="Sun S."/>
            <person name="Liao Y."/>
            <person name="Zhang X."/>
            <person name="Yang L."/>
            <person name="Song C."/>
            <person name="Wang M."/>
            <person name="Shi J."/>
            <person name="Liu G."/>
            <person name="Liu J."/>
            <person name="Zhou H."/>
            <person name="Zhou W."/>
            <person name="Yu Q."/>
            <person name="An N."/>
            <person name="Chen Y."/>
            <person name="Cai Q."/>
            <person name="Wang B."/>
            <person name="Liu B."/>
            <person name="Min J."/>
            <person name="Huang Y."/>
            <person name="Wu H."/>
            <person name="Li Z."/>
            <person name="Zhang Y."/>
            <person name="Yin Y."/>
            <person name="Song W."/>
            <person name="Jiang J."/>
            <person name="Jackson S.A."/>
            <person name="Wing R.A."/>
            <person name="Wang J."/>
            <person name="Chen M."/>
        </authorList>
    </citation>
    <scope>NUCLEOTIDE SEQUENCE [LARGE SCALE GENOMIC DNA]</scope>
    <source>
        <strain evidence="1">cv. IRGC 101232</strain>
    </source>
</reference>
<proteinExistence type="predicted"/>
<dbReference type="Pfam" id="PF13365">
    <property type="entry name" value="Trypsin_2"/>
    <property type="match status" value="1"/>
</dbReference>
<dbReference type="PANTHER" id="PTHR36141:SF4">
    <property type="entry name" value="OS08G0148566 PROTEIN"/>
    <property type="match status" value="1"/>
</dbReference>
<dbReference type="InterPro" id="IPR009003">
    <property type="entry name" value="Peptidase_S1_PA"/>
</dbReference>
<dbReference type="eggNOG" id="ENOG502SXTD">
    <property type="taxonomic scope" value="Eukaryota"/>
</dbReference>
<dbReference type="SUPFAM" id="SSF50494">
    <property type="entry name" value="Trypsin-like serine proteases"/>
    <property type="match status" value="1"/>
</dbReference>
<protein>
    <recommendedName>
        <fullName evidence="3">Peptidase S1 domain-containing protein</fullName>
    </recommendedName>
</protein>
<name>J3MQF2_ORYBR</name>
<dbReference type="HOGENOM" id="CLU_041971_1_0_1"/>
<accession>J3MQF2</accession>
<organism evidence="1">
    <name type="scientific">Oryza brachyantha</name>
    <name type="common">malo sina</name>
    <dbReference type="NCBI Taxonomy" id="4533"/>
    <lineage>
        <taxon>Eukaryota</taxon>
        <taxon>Viridiplantae</taxon>
        <taxon>Streptophyta</taxon>
        <taxon>Embryophyta</taxon>
        <taxon>Tracheophyta</taxon>
        <taxon>Spermatophyta</taxon>
        <taxon>Magnoliopsida</taxon>
        <taxon>Liliopsida</taxon>
        <taxon>Poales</taxon>
        <taxon>Poaceae</taxon>
        <taxon>BOP clade</taxon>
        <taxon>Oryzoideae</taxon>
        <taxon>Oryzeae</taxon>
        <taxon>Oryzinae</taxon>
        <taxon>Oryza</taxon>
    </lineage>
</organism>
<dbReference type="EnsemblPlants" id="OB08G13310.1">
    <property type="protein sequence ID" value="OB08G13310.1"/>
    <property type="gene ID" value="OB08G13310"/>
</dbReference>
<keyword evidence="2" id="KW-1185">Reference proteome</keyword>
<reference evidence="1" key="2">
    <citation type="submission" date="2013-04" db="UniProtKB">
        <authorList>
            <consortium name="EnsemblPlants"/>
        </authorList>
    </citation>
    <scope>IDENTIFICATION</scope>
</reference>
<dbReference type="Gene3D" id="2.40.10.120">
    <property type="match status" value="1"/>
</dbReference>
<evidence type="ECO:0000313" key="1">
    <source>
        <dbReference type="EnsemblPlants" id="OB08G13310.1"/>
    </source>
</evidence>
<dbReference type="OMA" id="IICTHHE"/>
<dbReference type="AlphaFoldDB" id="J3MQF2"/>
<evidence type="ECO:0000313" key="2">
    <source>
        <dbReference type="Proteomes" id="UP000006038"/>
    </source>
</evidence>
<dbReference type="Proteomes" id="UP000006038">
    <property type="component" value="Chromosome 8"/>
</dbReference>
<sequence>MADLNNNGPRRPNLLTSSVSVNQNWITTTAAHSIFSVEVAVLYEEEDNIETLTNYVELTNALLPPNKRGKTYKKTDVETHKRKDLPKFGQRQQTGFLVEKRGNSMYILTTAHAVDTVYKKGVHQVSAEDLNQVFTFSVICTHQEAYLKQAEPDKSVSELLRSYSSAGVVAVDTQRDLLLLETNENNLRLHDVDDGGFVACSSQHPVIRMSNSPPVQDEPVLMQGWPPLRVNSSVWGNANCVYRTYDVLTSINKKGYTMLLMEVPQFYCAAGFSGSPILNGNCDFLAVYHGVDDESQFGYCISLDDVRHFLTTALDNVFGECLWQEAREKITRDAP</sequence>